<organism evidence="2">
    <name type="scientific">Sesamum angustifolium</name>
    <dbReference type="NCBI Taxonomy" id="2727405"/>
    <lineage>
        <taxon>Eukaryota</taxon>
        <taxon>Viridiplantae</taxon>
        <taxon>Streptophyta</taxon>
        <taxon>Embryophyta</taxon>
        <taxon>Tracheophyta</taxon>
        <taxon>Spermatophyta</taxon>
        <taxon>Magnoliopsida</taxon>
        <taxon>eudicotyledons</taxon>
        <taxon>Gunneridae</taxon>
        <taxon>Pentapetalae</taxon>
        <taxon>asterids</taxon>
        <taxon>lamiids</taxon>
        <taxon>Lamiales</taxon>
        <taxon>Pedaliaceae</taxon>
        <taxon>Sesamum</taxon>
    </lineage>
</organism>
<sequence length="189" mass="20680">MSRPGTSRSIATTIFISRRDPECSCMSESPPSTHSLVGISITVCWAPQPHTAAQHGRAFRRVILPVLDIHLTKPPGLPQLLPAKPDAQPPLESTGSPWSPRPPLPAQVFTLYPPPGTPETPHTLNAQFRDLAHICQRRSTWAFHSTLGGLPPHLPPFDRVGSRLVSTDFLTTQLAQHYLLAPKLHHASS</sequence>
<gene>
    <name evidence="2" type="ORF">Sangu_2987900</name>
</gene>
<reference evidence="2" key="2">
    <citation type="journal article" date="2024" name="Plant">
        <title>Genomic evolution and insights into agronomic trait innovations of Sesamum species.</title>
        <authorList>
            <person name="Miao H."/>
            <person name="Wang L."/>
            <person name="Qu L."/>
            <person name="Liu H."/>
            <person name="Sun Y."/>
            <person name="Le M."/>
            <person name="Wang Q."/>
            <person name="Wei S."/>
            <person name="Zheng Y."/>
            <person name="Lin W."/>
            <person name="Duan Y."/>
            <person name="Cao H."/>
            <person name="Xiong S."/>
            <person name="Wang X."/>
            <person name="Wei L."/>
            <person name="Li C."/>
            <person name="Ma Q."/>
            <person name="Ju M."/>
            <person name="Zhao R."/>
            <person name="Li G."/>
            <person name="Mu C."/>
            <person name="Tian Q."/>
            <person name="Mei H."/>
            <person name="Zhang T."/>
            <person name="Gao T."/>
            <person name="Zhang H."/>
        </authorList>
    </citation>
    <scope>NUCLEOTIDE SEQUENCE</scope>
    <source>
        <strain evidence="2">G01</strain>
    </source>
</reference>
<dbReference type="AlphaFoldDB" id="A0AAW2KPT8"/>
<protein>
    <submittedName>
        <fullName evidence="2">Uncharacterized protein</fullName>
    </submittedName>
</protein>
<comment type="caution">
    <text evidence="2">The sequence shown here is derived from an EMBL/GenBank/DDBJ whole genome shotgun (WGS) entry which is preliminary data.</text>
</comment>
<accession>A0AAW2KPT8</accession>
<proteinExistence type="predicted"/>
<dbReference type="EMBL" id="JACGWK010000019">
    <property type="protein sequence ID" value="KAL0308211.1"/>
    <property type="molecule type" value="Genomic_DNA"/>
</dbReference>
<feature type="region of interest" description="Disordered" evidence="1">
    <location>
        <begin position="81"/>
        <end position="100"/>
    </location>
</feature>
<evidence type="ECO:0000256" key="1">
    <source>
        <dbReference type="SAM" id="MobiDB-lite"/>
    </source>
</evidence>
<evidence type="ECO:0000313" key="2">
    <source>
        <dbReference type="EMBL" id="KAL0308211.1"/>
    </source>
</evidence>
<name>A0AAW2KPT8_9LAMI</name>
<reference evidence="2" key="1">
    <citation type="submission" date="2020-06" db="EMBL/GenBank/DDBJ databases">
        <authorList>
            <person name="Li T."/>
            <person name="Hu X."/>
            <person name="Zhang T."/>
            <person name="Song X."/>
            <person name="Zhang H."/>
            <person name="Dai N."/>
            <person name="Sheng W."/>
            <person name="Hou X."/>
            <person name="Wei L."/>
        </authorList>
    </citation>
    <scope>NUCLEOTIDE SEQUENCE</scope>
    <source>
        <strain evidence="2">G01</strain>
        <tissue evidence="2">Leaf</tissue>
    </source>
</reference>